<evidence type="ECO:0000313" key="3">
    <source>
        <dbReference type="Proteomes" id="UP000092482"/>
    </source>
</evidence>
<dbReference type="Proteomes" id="UP000092482">
    <property type="component" value="Chromosome"/>
</dbReference>
<sequence>MRSGVLWATGVYASLVVFGVVLVVVDDWEASGALASGLVGGGCAALVVTALAPRRTLGWAPALFAFASVALALQGIGVRLAELEQPGSTLGGSGLDLITLLLLFAWPVGLVFMIILLLQRPAEVSGSDEPRGDRPA</sequence>
<feature type="transmembrane region" description="Helical" evidence="1">
    <location>
        <begin position="97"/>
        <end position="118"/>
    </location>
</feature>
<dbReference type="AlphaFoldDB" id="A0A1B1NDX2"/>
<keyword evidence="1" id="KW-0812">Transmembrane</keyword>
<gene>
    <name evidence="2" type="ORF">SGUI_2228</name>
</gene>
<feature type="transmembrane region" description="Helical" evidence="1">
    <location>
        <begin position="59"/>
        <end position="77"/>
    </location>
</feature>
<feature type="transmembrane region" description="Helical" evidence="1">
    <location>
        <begin position="5"/>
        <end position="25"/>
    </location>
</feature>
<keyword evidence="1" id="KW-0472">Membrane</keyword>
<dbReference type="EMBL" id="CP014989">
    <property type="protein sequence ID" value="ANS79624.1"/>
    <property type="molecule type" value="Genomic_DNA"/>
</dbReference>
<dbReference type="STRING" id="1758689.SGUI_2228"/>
<dbReference type="KEGG" id="serj:SGUI_2228"/>
<feature type="transmembrane region" description="Helical" evidence="1">
    <location>
        <begin position="31"/>
        <end position="52"/>
    </location>
</feature>
<dbReference type="RefSeq" id="WP_066640213.1">
    <property type="nucleotide sequence ID" value="NZ_CP014989.1"/>
</dbReference>
<keyword evidence="1" id="KW-1133">Transmembrane helix</keyword>
<dbReference type="OrthoDB" id="4868617at2"/>
<evidence type="ECO:0000313" key="2">
    <source>
        <dbReference type="EMBL" id="ANS79624.1"/>
    </source>
</evidence>
<accession>A0A1B1NDX2</accession>
<keyword evidence="3" id="KW-1185">Reference proteome</keyword>
<name>A0A1B1NDX2_9MICO</name>
<protein>
    <submittedName>
        <fullName evidence="2">Uncharacterized protein</fullName>
    </submittedName>
</protein>
<proteinExistence type="predicted"/>
<reference evidence="2 3" key="1">
    <citation type="submission" date="2016-03" db="EMBL/GenBank/DDBJ databases">
        <title>Shallow-sea hydrothermal system.</title>
        <authorList>
            <person name="Tang K."/>
        </authorList>
    </citation>
    <scope>NUCLEOTIDE SEQUENCE [LARGE SCALE GENOMIC DNA]</scope>
    <source>
        <strain evidence="2 3">JLT9</strain>
    </source>
</reference>
<evidence type="ECO:0000256" key="1">
    <source>
        <dbReference type="SAM" id="Phobius"/>
    </source>
</evidence>
<organism evidence="2 3">
    <name type="scientific">Serinicoccus hydrothermalis</name>
    <dbReference type="NCBI Taxonomy" id="1758689"/>
    <lineage>
        <taxon>Bacteria</taxon>
        <taxon>Bacillati</taxon>
        <taxon>Actinomycetota</taxon>
        <taxon>Actinomycetes</taxon>
        <taxon>Micrococcales</taxon>
        <taxon>Ornithinimicrobiaceae</taxon>
        <taxon>Serinicoccus</taxon>
    </lineage>
</organism>